<dbReference type="PANTHER" id="PTHR36834">
    <property type="entry name" value="MEMBRANE PROTEIN-RELATED"/>
    <property type="match status" value="1"/>
</dbReference>
<dbReference type="InterPro" id="IPR006976">
    <property type="entry name" value="VanZ-like"/>
</dbReference>
<feature type="transmembrane region" description="Helical" evidence="1">
    <location>
        <begin position="16"/>
        <end position="38"/>
    </location>
</feature>
<feature type="domain" description="VanZ-like" evidence="2">
    <location>
        <begin position="60"/>
        <end position="167"/>
    </location>
</feature>
<gene>
    <name evidence="3" type="ORF">OBE_17041</name>
</gene>
<evidence type="ECO:0000259" key="2">
    <source>
        <dbReference type="Pfam" id="PF04892"/>
    </source>
</evidence>
<dbReference type="PANTHER" id="PTHR36834:SF2">
    <property type="entry name" value="MEMBRANE PROTEIN"/>
    <property type="match status" value="1"/>
</dbReference>
<feature type="transmembrane region" description="Helical" evidence="1">
    <location>
        <begin position="83"/>
        <end position="110"/>
    </location>
</feature>
<evidence type="ECO:0000313" key="3">
    <source>
        <dbReference type="EMBL" id="EKC45171.1"/>
    </source>
</evidence>
<keyword evidence="1" id="KW-1133">Transmembrane helix</keyword>
<proteinExistence type="predicted"/>
<feature type="transmembrane region" description="Helical" evidence="1">
    <location>
        <begin position="122"/>
        <end position="144"/>
    </location>
</feature>
<sequence length="216" mass="24757">MRQYKGVKNMLPISDILIRSISGYVFIIPVLMLYFLYLKKSGRKQSIFHITAVFVFCYYLFGILTVTGIGYTSTISFRPKISIIPFLGMISGPIDTILNLVLFVPLGFFLPLLYKKYHHIKNVVLTGFLFSLSIEIIQMFGWGATDINDLIINTVGACLGYLIYYLLSKILPINFRKRLQSENVNDMVEIMLYAIYIFIVMITVQPWVVHSLLNIG</sequence>
<comment type="caution">
    <text evidence="3">The sequence shown here is derived from an EMBL/GenBank/DDBJ whole genome shotgun (WGS) entry which is preliminary data.</text>
</comment>
<dbReference type="Pfam" id="PF04892">
    <property type="entry name" value="VanZ"/>
    <property type="match status" value="1"/>
</dbReference>
<evidence type="ECO:0000256" key="1">
    <source>
        <dbReference type="SAM" id="Phobius"/>
    </source>
</evidence>
<accession>K1SCU4</accession>
<organism evidence="3">
    <name type="scientific">human gut metagenome</name>
    <dbReference type="NCBI Taxonomy" id="408170"/>
    <lineage>
        <taxon>unclassified sequences</taxon>
        <taxon>metagenomes</taxon>
        <taxon>organismal metagenomes</taxon>
    </lineage>
</organism>
<dbReference type="InterPro" id="IPR053150">
    <property type="entry name" value="Teicoplanin_resist-assoc"/>
</dbReference>
<dbReference type="AlphaFoldDB" id="K1SCU4"/>
<name>K1SCU4_9ZZZZ</name>
<feature type="transmembrane region" description="Helical" evidence="1">
    <location>
        <begin position="188"/>
        <end position="208"/>
    </location>
</feature>
<reference evidence="3" key="1">
    <citation type="journal article" date="2013" name="Environ. Microbiol.">
        <title>Microbiota from the distal guts of lean and obese adolescents exhibit partial functional redundancy besides clear differences in community structure.</title>
        <authorList>
            <person name="Ferrer M."/>
            <person name="Ruiz A."/>
            <person name="Lanza F."/>
            <person name="Haange S.B."/>
            <person name="Oberbach A."/>
            <person name="Till H."/>
            <person name="Bargiela R."/>
            <person name="Campoy C."/>
            <person name="Segura M.T."/>
            <person name="Richter M."/>
            <person name="von Bergen M."/>
            <person name="Seifert J."/>
            <person name="Suarez A."/>
        </authorList>
    </citation>
    <scope>NUCLEOTIDE SEQUENCE</scope>
</reference>
<keyword evidence="1" id="KW-0812">Transmembrane</keyword>
<protein>
    <submittedName>
        <fullName evidence="3">VanZ like family protein</fullName>
    </submittedName>
</protein>
<dbReference type="EMBL" id="AJWZ01011463">
    <property type="protein sequence ID" value="EKC45171.1"/>
    <property type="molecule type" value="Genomic_DNA"/>
</dbReference>
<feature type="transmembrane region" description="Helical" evidence="1">
    <location>
        <begin position="50"/>
        <end position="71"/>
    </location>
</feature>
<keyword evidence="1" id="KW-0472">Membrane</keyword>
<feature type="transmembrane region" description="Helical" evidence="1">
    <location>
        <begin position="150"/>
        <end position="167"/>
    </location>
</feature>